<dbReference type="Proteomes" id="UP000789342">
    <property type="component" value="Unassembled WGS sequence"/>
</dbReference>
<dbReference type="OrthoDB" id="2444870at2759"/>
<evidence type="ECO:0000313" key="1">
    <source>
        <dbReference type="EMBL" id="CAG8535732.1"/>
    </source>
</evidence>
<comment type="caution">
    <text evidence="1">The sequence shown here is derived from an EMBL/GenBank/DDBJ whole genome shotgun (WGS) entry which is preliminary data.</text>
</comment>
<organism evidence="1 2">
    <name type="scientific">Acaulospora morrowiae</name>
    <dbReference type="NCBI Taxonomy" id="94023"/>
    <lineage>
        <taxon>Eukaryota</taxon>
        <taxon>Fungi</taxon>
        <taxon>Fungi incertae sedis</taxon>
        <taxon>Mucoromycota</taxon>
        <taxon>Glomeromycotina</taxon>
        <taxon>Glomeromycetes</taxon>
        <taxon>Diversisporales</taxon>
        <taxon>Acaulosporaceae</taxon>
        <taxon>Acaulospora</taxon>
    </lineage>
</organism>
<evidence type="ECO:0000313" key="2">
    <source>
        <dbReference type="Proteomes" id="UP000789342"/>
    </source>
</evidence>
<keyword evidence="2" id="KW-1185">Reference proteome</keyword>
<gene>
    <name evidence="1" type="ORF">AMORRO_LOCUS4884</name>
</gene>
<accession>A0A9N9AMM4</accession>
<dbReference type="EMBL" id="CAJVPV010002785">
    <property type="protein sequence ID" value="CAG8535732.1"/>
    <property type="molecule type" value="Genomic_DNA"/>
</dbReference>
<reference evidence="1" key="1">
    <citation type="submission" date="2021-06" db="EMBL/GenBank/DDBJ databases">
        <authorList>
            <person name="Kallberg Y."/>
            <person name="Tangrot J."/>
            <person name="Rosling A."/>
        </authorList>
    </citation>
    <scope>NUCLEOTIDE SEQUENCE</scope>
    <source>
        <strain evidence="1">CL551</strain>
    </source>
</reference>
<sequence length="611" mass="71814">MRESDLERFDWNLKCYEKNDIEEETEGVCYDFEVKKSQEQEDFEILPGFQVRLPQQIISDIQNGYPLQPIVVESVTSPTLITQNKITVASEKIQNTLNTEKLKFKEDFGKILDGYALRIDKNLSIENLETLIKNGLPEMEEELLGPYRKALECKKAQDKSYRKQVIEEGFSRICKRIENKFNNGPILRIIDLREGDYYFLSGRVKYSISYEIEIIYPDQLKITIYQTSIDEMDKFLLPEIEYYIPTPEFNQYQQTIGYSFQINLETHEIRNFSQFGNKFFLALWNNKENRLEIYFDTASGLSLSFQCDSPKFFRTLYPEKNTLIAVNESRGLIGFYCIDSGSLVQWYNYMVPEIQHFFFIKDTEDICFIEKNGRSRIYIIVSNQFRPGSLQLPSNFFKVLSTPDGACIIAFTKDTVYEQDEERNDLNDADSSIEESDLFIGPNDHNPEDQTEMVRMHVFFCAKFGSTAIIPMPKNIQSSEHFQFSFIEKLQMHLTYLDLENGLFCSQIITVTPEETQYRLQQRSYKILAKRNTNSFVNVYRYMFEKYSVDHYIEPNENRSLNLSIILEMSDYNIEDYKKRFKYYINDMLKGLEKSTKKPTGSLKNFGIGNL</sequence>
<proteinExistence type="predicted"/>
<dbReference type="AlphaFoldDB" id="A0A9N9AMM4"/>
<name>A0A9N9AMM4_9GLOM</name>
<protein>
    <submittedName>
        <fullName evidence="1">14854_t:CDS:1</fullName>
    </submittedName>
</protein>